<accession>A0A9N9N5K8</accession>
<gene>
    <name evidence="1" type="ORF">DERYTH_LOCUS13066</name>
</gene>
<dbReference type="Proteomes" id="UP000789405">
    <property type="component" value="Unassembled WGS sequence"/>
</dbReference>
<name>A0A9N9N5K8_9GLOM</name>
<evidence type="ECO:0000313" key="1">
    <source>
        <dbReference type="EMBL" id="CAG8702338.1"/>
    </source>
</evidence>
<dbReference type="EMBL" id="CAJVPY010008918">
    <property type="protein sequence ID" value="CAG8702338.1"/>
    <property type="molecule type" value="Genomic_DNA"/>
</dbReference>
<protein>
    <submittedName>
        <fullName evidence="1">26052_t:CDS:1</fullName>
    </submittedName>
</protein>
<dbReference type="OrthoDB" id="2424738at2759"/>
<sequence length="301" mass="35468">MAFTYLTIINNNTFDILISKIKSETRKPSDKAFNIQSHGSNSSCHSLFVFYLKENFRERTSQTIIHELNELIQLNASPQNLEFIKYDWTKSVCWANDTARDLEFLRKTKRNPYIAKESPLNKFNGLGSLRWIQFDELKNIDYFTEHKFYPAEWTGDQTLQYKRGIKQLIVRCWDRSPANRPNADELFTTFYNWWKEKDKDSELYKQIQKSKNFPKINPRVFSPRHITSRMYSTACYTNYLFNTSTFSKHLSSDFSIQSINILNQNLLKSSSYFIINSDDSATTFAARVSILLTTSYIHPYS</sequence>
<reference evidence="1" key="1">
    <citation type="submission" date="2021-06" db="EMBL/GenBank/DDBJ databases">
        <authorList>
            <person name="Kallberg Y."/>
            <person name="Tangrot J."/>
            <person name="Rosling A."/>
        </authorList>
    </citation>
    <scope>NUCLEOTIDE SEQUENCE</scope>
    <source>
        <strain evidence="1">MA453B</strain>
    </source>
</reference>
<proteinExistence type="predicted"/>
<organism evidence="1 2">
    <name type="scientific">Dentiscutata erythropus</name>
    <dbReference type="NCBI Taxonomy" id="1348616"/>
    <lineage>
        <taxon>Eukaryota</taxon>
        <taxon>Fungi</taxon>
        <taxon>Fungi incertae sedis</taxon>
        <taxon>Mucoromycota</taxon>
        <taxon>Glomeromycotina</taxon>
        <taxon>Glomeromycetes</taxon>
        <taxon>Diversisporales</taxon>
        <taxon>Gigasporaceae</taxon>
        <taxon>Dentiscutata</taxon>
    </lineage>
</organism>
<dbReference type="InterPro" id="IPR011009">
    <property type="entry name" value="Kinase-like_dom_sf"/>
</dbReference>
<keyword evidence="2" id="KW-1185">Reference proteome</keyword>
<evidence type="ECO:0000313" key="2">
    <source>
        <dbReference type="Proteomes" id="UP000789405"/>
    </source>
</evidence>
<dbReference type="SUPFAM" id="SSF56112">
    <property type="entry name" value="Protein kinase-like (PK-like)"/>
    <property type="match status" value="1"/>
</dbReference>
<comment type="caution">
    <text evidence="1">The sequence shown here is derived from an EMBL/GenBank/DDBJ whole genome shotgun (WGS) entry which is preliminary data.</text>
</comment>
<dbReference type="AlphaFoldDB" id="A0A9N9N5K8"/>